<evidence type="ECO:0000313" key="2">
    <source>
        <dbReference type="Proteomes" id="UP000221405"/>
    </source>
</evidence>
<evidence type="ECO:0000313" key="1">
    <source>
        <dbReference type="EMBL" id="ARM66171.1"/>
    </source>
</evidence>
<organism evidence="1 2">
    <name type="scientific">Lactococcus phage AM1</name>
    <dbReference type="NCBI Taxonomy" id="1965467"/>
    <lineage>
        <taxon>Viruses</taxon>
        <taxon>Duplodnaviria</taxon>
        <taxon>Heunggongvirae</taxon>
        <taxon>Uroviricota</taxon>
        <taxon>Caudoviricetes</taxon>
        <taxon>Audreyjarvisvirus</taxon>
        <taxon>Audreyjarvisvirus AM1</taxon>
    </lineage>
</organism>
<gene>
    <name evidence="1" type="ORF">AM1_044</name>
</gene>
<name>A0A1W6JIX6_9CAUD</name>
<reference evidence="1 2" key="1">
    <citation type="journal article" date="2017" name="Viruses">
        <title>Phage Biodiversity in Artisanal Cheese Wheys Reflects the Complexity of the Fermentation Process.</title>
        <authorList>
            <person name="Mahony J."/>
            <person name="Moscarelli A."/>
            <person name="Kelleher P."/>
            <person name="Lugli G.A."/>
            <person name="Ventura M."/>
            <person name="Settanni L."/>
            <person name="van Sinderen D."/>
        </authorList>
    </citation>
    <scope>NUCLEOTIDE SEQUENCE [LARGE SCALE GENOMIC DNA]</scope>
</reference>
<keyword evidence="2" id="KW-1185">Reference proteome</keyword>
<proteinExistence type="predicted"/>
<accession>A0A1W6JIX6</accession>
<dbReference type="Proteomes" id="UP000221405">
    <property type="component" value="Segment"/>
</dbReference>
<protein>
    <submittedName>
        <fullName evidence="1">LamB/ Ycsf family protein</fullName>
    </submittedName>
</protein>
<dbReference type="EMBL" id="KY554768">
    <property type="protein sequence ID" value="ARM66171.1"/>
    <property type="molecule type" value="Genomic_DNA"/>
</dbReference>
<sequence>MNQKDFYKALIQGLRITAKIKGIESLDIHKISNPNFDLYIGLPIEKLSTYGNMIFLKICRNVLTIKFFKALGNGKYKEETKTIDYRYNYRENMVILTEEEILKFLRKDFVTEI</sequence>